<protein>
    <submittedName>
        <fullName evidence="2">Uncharacterized protein</fullName>
    </submittedName>
</protein>
<feature type="region of interest" description="Disordered" evidence="1">
    <location>
        <begin position="29"/>
        <end position="67"/>
    </location>
</feature>
<dbReference type="VEuPathDB" id="FungiDB:GLRG_05551"/>
<accession>E3QHR9</accession>
<evidence type="ECO:0000313" key="2">
    <source>
        <dbReference type="EMBL" id="EFQ30407.1"/>
    </source>
</evidence>
<evidence type="ECO:0000256" key="1">
    <source>
        <dbReference type="SAM" id="MobiDB-lite"/>
    </source>
</evidence>
<dbReference type="EMBL" id="GG697349">
    <property type="protein sequence ID" value="EFQ30407.1"/>
    <property type="molecule type" value="Genomic_DNA"/>
</dbReference>
<dbReference type="OrthoDB" id="10606926at2759"/>
<name>E3QHR9_COLGM</name>
<gene>
    <name evidence="2" type="ORF">GLRG_05551</name>
</gene>
<dbReference type="HOGENOM" id="CLU_1272192_0_0_1"/>
<dbReference type="RefSeq" id="XP_008094427.1">
    <property type="nucleotide sequence ID" value="XM_008096236.1"/>
</dbReference>
<dbReference type="GeneID" id="24410916"/>
<organism evidence="3">
    <name type="scientific">Colletotrichum graminicola (strain M1.001 / M2 / FGSC 10212)</name>
    <name type="common">Maize anthracnose fungus</name>
    <name type="synonym">Glomerella graminicola</name>
    <dbReference type="NCBI Taxonomy" id="645133"/>
    <lineage>
        <taxon>Eukaryota</taxon>
        <taxon>Fungi</taxon>
        <taxon>Dikarya</taxon>
        <taxon>Ascomycota</taxon>
        <taxon>Pezizomycotina</taxon>
        <taxon>Sordariomycetes</taxon>
        <taxon>Hypocreomycetidae</taxon>
        <taxon>Glomerellales</taxon>
        <taxon>Glomerellaceae</taxon>
        <taxon>Colletotrichum</taxon>
        <taxon>Colletotrichum graminicola species complex</taxon>
    </lineage>
</organism>
<sequence>MKMKLFGSSPTIDGRDILRTLGSLGGEIFSQKGGHESSPRLGYSDFLSLNGPHERRESESESDIIGKSSKGSSIYPLVLEDLEIPTDAAFTFRVCEGAFIYEGRYYKHLSHKSDTHIHASEQQQDDLSTRDVAPITRSALTQPLSLTAALREGCGEVLISFDVKVSGYFFSVNAFEAILNFLCLDVSRDCAHDVDSPLPTDVEKQIVIRKVGNDGCL</sequence>
<proteinExistence type="predicted"/>
<dbReference type="Proteomes" id="UP000008782">
    <property type="component" value="Unassembled WGS sequence"/>
</dbReference>
<evidence type="ECO:0000313" key="3">
    <source>
        <dbReference type="Proteomes" id="UP000008782"/>
    </source>
</evidence>
<dbReference type="AlphaFoldDB" id="E3QHR9"/>
<keyword evidence="3" id="KW-1185">Reference proteome</keyword>
<reference evidence="3" key="1">
    <citation type="journal article" date="2012" name="Nat. Genet.">
        <title>Lifestyle transitions in plant pathogenic Colletotrichum fungi deciphered by genome and transcriptome analyses.</title>
        <authorList>
            <person name="O'Connell R.J."/>
            <person name="Thon M.R."/>
            <person name="Hacquard S."/>
            <person name="Amyotte S.G."/>
            <person name="Kleemann J."/>
            <person name="Torres M.F."/>
            <person name="Damm U."/>
            <person name="Buiate E.A."/>
            <person name="Epstein L."/>
            <person name="Alkan N."/>
            <person name="Altmueller J."/>
            <person name="Alvarado-Balderrama L."/>
            <person name="Bauser C.A."/>
            <person name="Becker C."/>
            <person name="Birren B.W."/>
            <person name="Chen Z."/>
            <person name="Choi J."/>
            <person name="Crouch J.A."/>
            <person name="Duvick J.P."/>
            <person name="Farman M.A."/>
            <person name="Gan P."/>
            <person name="Heiman D."/>
            <person name="Henrissat B."/>
            <person name="Howard R.J."/>
            <person name="Kabbage M."/>
            <person name="Koch C."/>
            <person name="Kracher B."/>
            <person name="Kubo Y."/>
            <person name="Law A.D."/>
            <person name="Lebrun M.-H."/>
            <person name="Lee Y.-H."/>
            <person name="Miyara I."/>
            <person name="Moore N."/>
            <person name="Neumann U."/>
            <person name="Nordstroem K."/>
            <person name="Panaccione D.G."/>
            <person name="Panstruga R."/>
            <person name="Place M."/>
            <person name="Proctor R.H."/>
            <person name="Prusky D."/>
            <person name="Rech G."/>
            <person name="Reinhardt R."/>
            <person name="Rollins J.A."/>
            <person name="Rounsley S."/>
            <person name="Schardl C.L."/>
            <person name="Schwartz D.C."/>
            <person name="Shenoy N."/>
            <person name="Shirasu K."/>
            <person name="Sikhakolli U.R."/>
            <person name="Stueber K."/>
            <person name="Sukno S.A."/>
            <person name="Sweigard J.A."/>
            <person name="Takano Y."/>
            <person name="Takahara H."/>
            <person name="Trail F."/>
            <person name="van der Does H.C."/>
            <person name="Voll L.M."/>
            <person name="Will I."/>
            <person name="Young S."/>
            <person name="Zeng Q."/>
            <person name="Zhang J."/>
            <person name="Zhou S."/>
            <person name="Dickman M.B."/>
            <person name="Schulze-Lefert P."/>
            <person name="Ver Loren van Themaat E."/>
            <person name="Ma L.-J."/>
            <person name="Vaillancourt L.J."/>
        </authorList>
    </citation>
    <scope>NUCLEOTIDE SEQUENCE [LARGE SCALE GENOMIC DNA]</scope>
    <source>
        <strain evidence="3">M1.001 / M2 / FGSC 10212</strain>
    </source>
</reference>